<evidence type="ECO:0000256" key="3">
    <source>
        <dbReference type="ARBA" id="ARBA00022692"/>
    </source>
</evidence>
<organism evidence="8 9">
    <name type="scientific">Leifsonia williamsii</name>
    <dbReference type="NCBI Taxonomy" id="3035919"/>
    <lineage>
        <taxon>Bacteria</taxon>
        <taxon>Bacillati</taxon>
        <taxon>Actinomycetota</taxon>
        <taxon>Actinomycetes</taxon>
        <taxon>Micrococcales</taxon>
        <taxon>Microbacteriaceae</taxon>
        <taxon>Leifsonia</taxon>
    </lineage>
</organism>
<dbReference type="PANTHER" id="PTHR32322">
    <property type="entry name" value="INNER MEMBRANE TRANSPORTER"/>
    <property type="match status" value="1"/>
</dbReference>
<dbReference type="SUPFAM" id="SSF103481">
    <property type="entry name" value="Multidrug resistance efflux transporter EmrE"/>
    <property type="match status" value="2"/>
</dbReference>
<accession>A0ABT8KF54</accession>
<feature type="domain" description="EamA" evidence="7">
    <location>
        <begin position="142"/>
        <end position="274"/>
    </location>
</feature>
<comment type="caution">
    <text evidence="8">The sequence shown here is derived from an EMBL/GenBank/DDBJ whole genome shotgun (WGS) entry which is preliminary data.</text>
</comment>
<reference evidence="8" key="1">
    <citation type="submission" date="2023-06" db="EMBL/GenBank/DDBJ databases">
        <title>MT1 and MT2 Draft Genomes of Novel Species.</title>
        <authorList>
            <person name="Venkateswaran K."/>
        </authorList>
    </citation>
    <scope>NUCLEOTIDE SEQUENCE</scope>
    <source>
        <strain evidence="8">F6_8S_P_1B</strain>
    </source>
</reference>
<evidence type="ECO:0000256" key="1">
    <source>
        <dbReference type="ARBA" id="ARBA00004141"/>
    </source>
</evidence>
<evidence type="ECO:0000313" key="9">
    <source>
        <dbReference type="Proteomes" id="UP001174208"/>
    </source>
</evidence>
<dbReference type="EMBL" id="JAROCF010000001">
    <property type="protein sequence ID" value="MDN4615436.1"/>
    <property type="molecule type" value="Genomic_DNA"/>
</dbReference>
<comment type="similarity">
    <text evidence="2">Belongs to the EamA transporter family.</text>
</comment>
<feature type="transmembrane region" description="Helical" evidence="6">
    <location>
        <begin position="258"/>
        <end position="276"/>
    </location>
</feature>
<gene>
    <name evidence="8" type="ORF">P5G50_13360</name>
</gene>
<comment type="subcellular location">
    <subcellularLocation>
        <location evidence="1">Membrane</location>
        <topology evidence="1">Multi-pass membrane protein</topology>
    </subcellularLocation>
</comment>
<feature type="transmembrane region" description="Helical" evidence="6">
    <location>
        <begin position="68"/>
        <end position="86"/>
    </location>
</feature>
<sequence length="294" mass="30494">MSSRRDRLVGAGTQVATEVSINFGSALAGLLIPVVGAVVVVAARQIVTAVAVLPFYRPRRAELTWRRLWPALALGVVLAAMNLSFYEAVGRLGLGIAATIEFLGPFALALLGSRRLLDAGCAVAAAGGVVLLTGTEGAIDPLGVVLALVAAASWAGYIVLTRRVAVGLPGLEGLSVASVVATVLTLPIALVVVDYTRIDWRVVGLLLALGVLSSAVPYSLDTFILRRITPRLYAVITSFGPVVATVFGVLVLGERFSLLQLAGIVVVCLAAGITIATQRDHPRSELEAAAETVP</sequence>
<dbReference type="RefSeq" id="WP_301208369.1">
    <property type="nucleotide sequence ID" value="NZ_JAROCF010000001.1"/>
</dbReference>
<proteinExistence type="inferred from homology"/>
<feature type="transmembrane region" description="Helical" evidence="6">
    <location>
        <begin position="198"/>
        <end position="220"/>
    </location>
</feature>
<feature type="transmembrane region" description="Helical" evidence="6">
    <location>
        <begin position="172"/>
        <end position="192"/>
    </location>
</feature>
<feature type="transmembrane region" description="Helical" evidence="6">
    <location>
        <begin position="92"/>
        <end position="111"/>
    </location>
</feature>
<keyword evidence="5 6" id="KW-0472">Membrane</keyword>
<dbReference type="InterPro" id="IPR000620">
    <property type="entry name" value="EamA_dom"/>
</dbReference>
<feature type="transmembrane region" description="Helical" evidence="6">
    <location>
        <begin position="30"/>
        <end position="56"/>
    </location>
</feature>
<evidence type="ECO:0000256" key="2">
    <source>
        <dbReference type="ARBA" id="ARBA00007362"/>
    </source>
</evidence>
<dbReference type="InterPro" id="IPR037185">
    <property type="entry name" value="EmrE-like"/>
</dbReference>
<evidence type="ECO:0000256" key="5">
    <source>
        <dbReference type="ARBA" id="ARBA00023136"/>
    </source>
</evidence>
<feature type="transmembrane region" description="Helical" evidence="6">
    <location>
        <begin position="232"/>
        <end position="252"/>
    </location>
</feature>
<dbReference type="Pfam" id="PF00892">
    <property type="entry name" value="EamA"/>
    <property type="match status" value="1"/>
</dbReference>
<name>A0ABT8KF54_9MICO</name>
<evidence type="ECO:0000313" key="8">
    <source>
        <dbReference type="EMBL" id="MDN4615436.1"/>
    </source>
</evidence>
<dbReference type="PANTHER" id="PTHR32322:SF2">
    <property type="entry name" value="EAMA DOMAIN-CONTAINING PROTEIN"/>
    <property type="match status" value="1"/>
</dbReference>
<keyword evidence="3 6" id="KW-0812">Transmembrane</keyword>
<evidence type="ECO:0000259" key="7">
    <source>
        <dbReference type="Pfam" id="PF00892"/>
    </source>
</evidence>
<keyword evidence="9" id="KW-1185">Reference proteome</keyword>
<dbReference type="Gene3D" id="1.10.3730.20">
    <property type="match status" value="1"/>
</dbReference>
<protein>
    <submittedName>
        <fullName evidence="8">EamA family transporter</fullName>
    </submittedName>
</protein>
<evidence type="ECO:0000256" key="4">
    <source>
        <dbReference type="ARBA" id="ARBA00022989"/>
    </source>
</evidence>
<dbReference type="InterPro" id="IPR050638">
    <property type="entry name" value="AA-Vitamin_Transporters"/>
</dbReference>
<dbReference type="Proteomes" id="UP001174208">
    <property type="component" value="Unassembled WGS sequence"/>
</dbReference>
<feature type="transmembrane region" description="Helical" evidence="6">
    <location>
        <begin position="141"/>
        <end position="160"/>
    </location>
</feature>
<evidence type="ECO:0000256" key="6">
    <source>
        <dbReference type="SAM" id="Phobius"/>
    </source>
</evidence>
<keyword evidence="4 6" id="KW-1133">Transmembrane helix</keyword>